<keyword evidence="8" id="KW-0479">Metal-binding</keyword>
<dbReference type="Gene3D" id="2.40.30.10">
    <property type="entry name" value="Translation factors"/>
    <property type="match status" value="1"/>
</dbReference>
<feature type="transmembrane region" description="Helical" evidence="19">
    <location>
        <begin position="980"/>
        <end position="997"/>
    </location>
</feature>
<keyword evidence="7 19" id="KW-0812">Transmembrane</keyword>
<dbReference type="PRINTS" id="PR00126">
    <property type="entry name" value="ATPASEGAMMA"/>
</dbReference>
<keyword evidence="16" id="KW-0139">CF(1)</keyword>
<keyword evidence="14" id="KW-0406">Ion transport</keyword>
<dbReference type="SUPFAM" id="SSF52343">
    <property type="entry name" value="Ferredoxin reductase-like, C-terminal NADP-linked domain"/>
    <property type="match status" value="1"/>
</dbReference>
<evidence type="ECO:0000256" key="10">
    <source>
        <dbReference type="ARBA" id="ARBA00022827"/>
    </source>
</evidence>
<evidence type="ECO:0000256" key="9">
    <source>
        <dbReference type="ARBA" id="ARBA00022781"/>
    </source>
</evidence>
<dbReference type="GO" id="GO:0016174">
    <property type="term" value="F:NAD(P)H oxidase H2O2-forming activity"/>
    <property type="evidence" value="ECO:0007669"/>
    <property type="project" value="TreeGrafter"/>
</dbReference>
<evidence type="ECO:0000259" key="20">
    <source>
        <dbReference type="PROSITE" id="PS51384"/>
    </source>
</evidence>
<evidence type="ECO:0000256" key="7">
    <source>
        <dbReference type="ARBA" id="ARBA00022692"/>
    </source>
</evidence>
<dbReference type="GO" id="GO:0045259">
    <property type="term" value="C:proton-transporting ATP synthase complex"/>
    <property type="evidence" value="ECO:0007669"/>
    <property type="project" value="UniProtKB-KW"/>
</dbReference>
<dbReference type="Proteomes" id="UP001055439">
    <property type="component" value="Chromosome 8"/>
</dbReference>
<name>A0A9E7HGV3_9LILI</name>
<evidence type="ECO:0000256" key="2">
    <source>
        <dbReference type="ARBA" id="ARBA00004141"/>
    </source>
</evidence>
<dbReference type="InterPro" id="IPR050369">
    <property type="entry name" value="RBOH/FRE"/>
</dbReference>
<dbReference type="GO" id="GO:0046933">
    <property type="term" value="F:proton-transporting ATP synthase activity, rotational mechanism"/>
    <property type="evidence" value="ECO:0007669"/>
    <property type="project" value="InterPro"/>
</dbReference>
<dbReference type="Pfam" id="PF08030">
    <property type="entry name" value="NAD_binding_6"/>
    <property type="match status" value="1"/>
</dbReference>
<dbReference type="InterPro" id="IPR000131">
    <property type="entry name" value="ATP_synth_F1_gsu"/>
</dbReference>
<sequence length="1163" mass="129172">MAMAAFRREGRRLLLSPVSYNSSVAARSAILSDSELGPMGARSVSTQAVRNRMKSVKNIQKITKAMKMVAASKLRAVQVRTENSRGFWQPFTALLGDNPSVDVKKNVIVTITSDKGLCGGINSTSVRVSKALYKLTSGPEKETKYVILGEKGKVQLVRDSKNSIEMNITELQKNPLNYTQVSVLADDILKNVEYDALRIIHNKFQSVVSFLPTVSTILSPETVEKESEAGGKLGSLDSYEIEGGDTKAEVLQNLAEFQFSCVLFNAALENACSEMGARMSAMDSSSRNAGEMLDRLTLTYNRTFGDNMVALQQSHSHSIFVKEDGSLFWNAATAPTTTLSPVNSERMGILVHSNSTPLHLQARVNTSSSPISHSSEADEELSPTLEVHVNCQNEPHCTRFSSPYSMLSPVQSPPVDIKLDFKACPSCPRSFLDIQRSCSSPFLFVGASPSAAIEPQENGQTRLLPVHANETEFVEQDENGRLWWTEVDELHEERNSMGSHGAASDLTQAMGGRSPRLHLSTEPSLLPQIRFALETNGSNLQGEITVEEIEKAIMSSALMNKISLSHEEAEECAQLIVEELDAGGGAFESLKQEDNLAKTSAHTGWSPSRPTSSSGGLTMSRIDLFLRTHWRRAWVVLLWLAACMALFAWKFVQYRHRLAFEVMGYCLCTAKGAAETLKLNMALVLLPVCRNTMTWLRRSRRINSVVPFNDTINFHKLVAGGIVIGIILHGGTHLTCDFPRIANADRLVFRQTIAYCFHYRQPSYVQIVLTTEGATGIAMVVLMIVAFLLATRPSRRSPASLPRPIGRWAGFNAFWYSHHLLILVYVLLVIHSMFLFLTHDVTEKTTWMYIAIPVLIYAGERMFRTIRSEIYNVEVVKATIYPGKVLSLKLMKPAGFTFRSGMHIYVQCPEISRFEWHPFSLTSAPEDDHLGLHIRSLGDWSCQIYSLFQEALVSGKPDLPQVSIDGPYGAASQDHAKYKIILLIGLGIGATPFISILKDIANGLRRPPAVEDNVGDANGRRARSGPEKAYFYWVTREQGSFEWFRDIMKEVSALNKRQGVIEMHNYLTSVSEEGDKRSALVRAVQALHFIKSGVDIISKTPVGTKFARPNWSRVFSGLAGRHGGKRIGVFYCGPAALGRDLQRLCHEMSIKTSSRFVFHKEHY</sequence>
<dbReference type="Pfam" id="PF01794">
    <property type="entry name" value="Ferric_reduct"/>
    <property type="match status" value="1"/>
</dbReference>
<dbReference type="InterPro" id="IPR035968">
    <property type="entry name" value="ATP_synth_F1_ATPase_gsu"/>
</dbReference>
<evidence type="ECO:0000256" key="17">
    <source>
        <dbReference type="ARBA" id="ARBA00023310"/>
    </source>
</evidence>
<dbReference type="InterPro" id="IPR013121">
    <property type="entry name" value="Fe_red_NAD-bd_6"/>
</dbReference>
<evidence type="ECO:0000256" key="13">
    <source>
        <dbReference type="ARBA" id="ARBA00023002"/>
    </source>
</evidence>
<keyword evidence="11" id="KW-0521">NADP</keyword>
<evidence type="ECO:0000256" key="14">
    <source>
        <dbReference type="ARBA" id="ARBA00023065"/>
    </source>
</evidence>
<feature type="domain" description="FAD-binding FR-type" evidence="20">
    <location>
        <begin position="868"/>
        <end position="974"/>
    </location>
</feature>
<dbReference type="InterPro" id="IPR013130">
    <property type="entry name" value="Fe3_Rdtase_TM_dom"/>
</dbReference>
<keyword evidence="9" id="KW-0375">Hydrogen ion transport</keyword>
<dbReference type="Pfam" id="PF00231">
    <property type="entry name" value="ATP-synt"/>
    <property type="match status" value="1"/>
</dbReference>
<evidence type="ECO:0000313" key="21">
    <source>
        <dbReference type="EMBL" id="URE34286.1"/>
    </source>
</evidence>
<keyword evidence="17" id="KW-0066">ATP synthesis</keyword>
<dbReference type="Gene3D" id="3.40.50.80">
    <property type="entry name" value="Nucleotide-binding domain of ferredoxin-NADP reductase (FNR) module"/>
    <property type="match status" value="1"/>
</dbReference>
<dbReference type="GO" id="GO:0005886">
    <property type="term" value="C:plasma membrane"/>
    <property type="evidence" value="ECO:0007669"/>
    <property type="project" value="TreeGrafter"/>
</dbReference>
<protein>
    <recommendedName>
        <fullName evidence="18">F-ATPase gamma subunit</fullName>
    </recommendedName>
</protein>
<dbReference type="NCBIfam" id="TIGR01146">
    <property type="entry name" value="ATPsyn_F1gamma"/>
    <property type="match status" value="1"/>
</dbReference>
<evidence type="ECO:0000256" key="12">
    <source>
        <dbReference type="ARBA" id="ARBA00022989"/>
    </source>
</evidence>
<evidence type="ECO:0000256" key="6">
    <source>
        <dbReference type="ARBA" id="ARBA00022630"/>
    </source>
</evidence>
<gene>
    <name evidence="21" type="ORF">MUK42_07448</name>
</gene>
<evidence type="ECO:0000256" key="19">
    <source>
        <dbReference type="SAM" id="Phobius"/>
    </source>
</evidence>
<dbReference type="GO" id="GO:0042742">
    <property type="term" value="P:defense response to bacterium"/>
    <property type="evidence" value="ECO:0007669"/>
    <property type="project" value="UniProtKB-ARBA"/>
</dbReference>
<dbReference type="SUPFAM" id="SSF52943">
    <property type="entry name" value="ATP synthase (F1-ATPase), gamma subunit"/>
    <property type="match status" value="1"/>
</dbReference>
<comment type="function">
    <text evidence="1">Mitochondrial membrane ATP synthase (F(1)F(0) ATP synthase or Complex V) produces ATP from ADP in the presence of a proton gradient across the membrane which is generated by electron transport complexes of the respiratory chain. F-type ATPases consist of two structural domains, F(1) - containing the extramembraneous catalytic core, and F(0) - containing the membrane proton channel, linked together by a central stalk and a peripheral stalk. During catalysis, ATP synthesis in the catalytic domain of F(1) is coupled via a rotary mechanism of the central stalk subunits to proton translocation. Part of the complex F(1) domain and the central stalk which is part of the complex rotary element. The gamma subunit protrudes into the catalytic domain formed of alpha(3)beta(3). Rotation of the central stalk against the surrounding alpha(3)beta(3) subunits leads to hydrolysis of ATP in three separate catalytic sites on the beta subunits.</text>
</comment>
<dbReference type="AlphaFoldDB" id="A0A9E7HGV3"/>
<keyword evidence="6" id="KW-0285">Flavoprotein</keyword>
<keyword evidence="22" id="KW-1185">Reference proteome</keyword>
<dbReference type="PANTHER" id="PTHR11972">
    <property type="entry name" value="NADPH OXIDASE"/>
    <property type="match status" value="1"/>
</dbReference>
<evidence type="ECO:0000256" key="4">
    <source>
        <dbReference type="ARBA" id="ARBA00007681"/>
    </source>
</evidence>
<reference evidence="21" key="1">
    <citation type="submission" date="2022-05" db="EMBL/GenBank/DDBJ databases">
        <title>The Musa troglodytarum L. genome provides insights into the mechanism of non-climacteric behaviour and enrichment of carotenoids.</title>
        <authorList>
            <person name="Wang J."/>
        </authorList>
    </citation>
    <scope>NUCLEOTIDE SEQUENCE</scope>
    <source>
        <tissue evidence="21">Leaf</tissue>
    </source>
</reference>
<feature type="transmembrane region" description="Helical" evidence="19">
    <location>
        <begin position="717"/>
        <end position="735"/>
    </location>
</feature>
<dbReference type="PANTHER" id="PTHR11972:SF127">
    <property type="entry name" value="RESPIRATORY BURST OXIDASE HOMOLOG PROTEIN A-LIKE"/>
    <property type="match status" value="1"/>
</dbReference>
<dbReference type="InterPro" id="IPR017938">
    <property type="entry name" value="Riboflavin_synthase-like_b-brl"/>
</dbReference>
<evidence type="ECO:0000256" key="1">
    <source>
        <dbReference type="ARBA" id="ARBA00002361"/>
    </source>
</evidence>
<dbReference type="OrthoDB" id="167398at2759"/>
<evidence type="ECO:0000256" key="5">
    <source>
        <dbReference type="ARBA" id="ARBA00022448"/>
    </source>
</evidence>
<dbReference type="InterPro" id="IPR017927">
    <property type="entry name" value="FAD-bd_FR_type"/>
</dbReference>
<dbReference type="SFLD" id="SFLDG01169">
    <property type="entry name" value="NADPH_oxidase_subgroup_(NOX)"/>
    <property type="match status" value="1"/>
</dbReference>
<dbReference type="PROSITE" id="PS51384">
    <property type="entry name" value="FAD_FR"/>
    <property type="match status" value="1"/>
</dbReference>
<evidence type="ECO:0000313" key="22">
    <source>
        <dbReference type="Proteomes" id="UP001055439"/>
    </source>
</evidence>
<evidence type="ECO:0000256" key="15">
    <source>
        <dbReference type="ARBA" id="ARBA00023136"/>
    </source>
</evidence>
<dbReference type="CDD" id="cd12151">
    <property type="entry name" value="F1-ATPase_gamma"/>
    <property type="match status" value="1"/>
</dbReference>
<keyword evidence="10" id="KW-0274">FAD</keyword>
<dbReference type="Gene3D" id="1.10.287.80">
    <property type="entry name" value="ATP synthase, gamma subunit, helix hairpin domain"/>
    <property type="match status" value="1"/>
</dbReference>
<evidence type="ECO:0000256" key="16">
    <source>
        <dbReference type="ARBA" id="ARBA00023196"/>
    </source>
</evidence>
<keyword evidence="5" id="KW-0813">Transport</keyword>
<keyword evidence="12 19" id="KW-1133">Transmembrane helix</keyword>
<evidence type="ECO:0000256" key="18">
    <source>
        <dbReference type="ARBA" id="ARBA00031066"/>
    </source>
</evidence>
<evidence type="ECO:0000256" key="8">
    <source>
        <dbReference type="ARBA" id="ARBA00022723"/>
    </source>
</evidence>
<comment type="subcellular location">
    <subcellularLocation>
        <location evidence="2">Membrane</location>
        <topology evidence="2">Multi-pass membrane protein</topology>
    </subcellularLocation>
    <subcellularLocation>
        <location evidence="3">Membrane</location>
        <topology evidence="3">Peripheral membrane protein</topology>
    </subcellularLocation>
</comment>
<dbReference type="FunFam" id="3.40.1380.10:FF:000005">
    <property type="entry name" value="ATP synthase subunit gamma"/>
    <property type="match status" value="1"/>
</dbReference>
<dbReference type="Gene3D" id="3.40.1380.10">
    <property type="match status" value="1"/>
</dbReference>
<dbReference type="FunFam" id="2.40.30.10:FF:000059">
    <property type="entry name" value="dual oxidase isoform X1"/>
    <property type="match status" value="1"/>
</dbReference>
<comment type="similarity">
    <text evidence="4">Belongs to the ATPase gamma chain family.</text>
</comment>
<proteinExistence type="inferred from homology"/>
<organism evidence="21 22">
    <name type="scientific">Musa troglodytarum</name>
    <name type="common">fe'i banana</name>
    <dbReference type="NCBI Taxonomy" id="320322"/>
    <lineage>
        <taxon>Eukaryota</taxon>
        <taxon>Viridiplantae</taxon>
        <taxon>Streptophyta</taxon>
        <taxon>Embryophyta</taxon>
        <taxon>Tracheophyta</taxon>
        <taxon>Spermatophyta</taxon>
        <taxon>Magnoliopsida</taxon>
        <taxon>Liliopsida</taxon>
        <taxon>Zingiberales</taxon>
        <taxon>Musaceae</taxon>
        <taxon>Musa</taxon>
    </lineage>
</organism>
<feature type="transmembrane region" description="Helical" evidence="19">
    <location>
        <begin position="767"/>
        <end position="790"/>
    </location>
</feature>
<feature type="transmembrane region" description="Helical" evidence="19">
    <location>
        <begin position="633"/>
        <end position="652"/>
    </location>
</feature>
<dbReference type="InterPro" id="IPR039261">
    <property type="entry name" value="FNR_nucleotide-bd"/>
</dbReference>
<keyword evidence="13" id="KW-0560">Oxidoreductase</keyword>
<feature type="transmembrane region" description="Helical" evidence="19">
    <location>
        <begin position="846"/>
        <end position="863"/>
    </location>
</feature>
<evidence type="ECO:0000256" key="11">
    <source>
        <dbReference type="ARBA" id="ARBA00022857"/>
    </source>
</evidence>
<dbReference type="GO" id="GO:0046872">
    <property type="term" value="F:metal ion binding"/>
    <property type="evidence" value="ECO:0007669"/>
    <property type="project" value="UniProtKB-KW"/>
</dbReference>
<dbReference type="CDD" id="cd06186">
    <property type="entry name" value="NOX_Duox_like_FAD_NADP"/>
    <property type="match status" value="1"/>
</dbReference>
<accession>A0A9E7HGV3</accession>
<dbReference type="InterPro" id="IPR013112">
    <property type="entry name" value="FAD-bd_8"/>
</dbReference>
<evidence type="ECO:0000256" key="3">
    <source>
        <dbReference type="ARBA" id="ARBA00004170"/>
    </source>
</evidence>
<dbReference type="SUPFAM" id="SSF63380">
    <property type="entry name" value="Riboflavin synthase domain-like"/>
    <property type="match status" value="1"/>
</dbReference>
<keyword evidence="15 19" id="KW-0472">Membrane</keyword>
<dbReference type="EMBL" id="CP097510">
    <property type="protein sequence ID" value="URE34286.1"/>
    <property type="molecule type" value="Genomic_DNA"/>
</dbReference>
<dbReference type="Pfam" id="PF08022">
    <property type="entry name" value="FAD_binding_8"/>
    <property type="match status" value="1"/>
</dbReference>
<dbReference type="GO" id="GO:0016175">
    <property type="term" value="F:superoxide-generating NAD(P)H oxidase activity"/>
    <property type="evidence" value="ECO:0007669"/>
    <property type="project" value="UniProtKB-ARBA"/>
</dbReference>
<feature type="transmembrane region" description="Helical" evidence="19">
    <location>
        <begin position="811"/>
        <end position="834"/>
    </location>
</feature>
<dbReference type="GO" id="GO:0009653">
    <property type="term" value="P:anatomical structure morphogenesis"/>
    <property type="evidence" value="ECO:0007669"/>
    <property type="project" value="UniProtKB-ARBA"/>
</dbReference>